<protein>
    <recommendedName>
        <fullName evidence="6">Ribosomal RNA small subunit methyltransferase C</fullName>
        <ecNumber evidence="6">2.1.1.172</ecNumber>
    </recommendedName>
    <alternativeName>
        <fullName evidence="6">16S rRNA m2G1207 methyltransferase</fullName>
    </alternativeName>
    <alternativeName>
        <fullName evidence="6">rRNA (guanine-N(2)-)-methyltransferase RsmC</fullName>
    </alternativeName>
</protein>
<comment type="caution">
    <text evidence="9">The sequence shown here is derived from an EMBL/GenBank/DDBJ whole genome shotgun (WGS) entry which is preliminary data.</text>
</comment>
<dbReference type="SUPFAM" id="SSF53335">
    <property type="entry name" value="S-adenosyl-L-methionine-dependent methyltransferases"/>
    <property type="match status" value="1"/>
</dbReference>
<dbReference type="PANTHER" id="PTHR47816:SF4">
    <property type="entry name" value="RIBOSOMAL RNA SMALL SUBUNIT METHYLTRANSFERASE C"/>
    <property type="match status" value="1"/>
</dbReference>
<keyword evidence="5 6" id="KW-0949">S-adenosyl-L-methionine</keyword>
<dbReference type="InterPro" id="IPR029063">
    <property type="entry name" value="SAM-dependent_MTases_sf"/>
</dbReference>
<dbReference type="InterPro" id="IPR023543">
    <property type="entry name" value="rRNA_ssu_MeTfrase_C"/>
</dbReference>
<dbReference type="InterPro" id="IPR002052">
    <property type="entry name" value="DNA_methylase_N6_adenine_CS"/>
</dbReference>
<feature type="domain" description="Methyltransferase small" evidence="7">
    <location>
        <begin position="168"/>
        <end position="332"/>
    </location>
</feature>
<feature type="domain" description="Methyltransferase small N-terminal" evidence="8">
    <location>
        <begin position="8"/>
        <end position="162"/>
    </location>
</feature>
<evidence type="ECO:0000313" key="9">
    <source>
        <dbReference type="EMBL" id="OBU02896.1"/>
    </source>
</evidence>
<dbReference type="PROSITE" id="PS00092">
    <property type="entry name" value="N6_MTASE"/>
    <property type="match status" value="1"/>
</dbReference>
<dbReference type="GO" id="GO:0005737">
    <property type="term" value="C:cytoplasm"/>
    <property type="evidence" value="ECO:0007669"/>
    <property type="project" value="UniProtKB-SubCell"/>
</dbReference>
<evidence type="ECO:0000256" key="6">
    <source>
        <dbReference type="HAMAP-Rule" id="MF_01862"/>
    </source>
</evidence>
<comment type="subcellular location">
    <subcellularLocation>
        <location evidence="6">Cytoplasm</location>
    </subcellularLocation>
</comment>
<reference evidence="9 10" key="1">
    <citation type="submission" date="2016-06" db="EMBL/GenBank/DDBJ databases">
        <authorList>
            <person name="Kjaerup R.B."/>
            <person name="Dalgaard T.S."/>
            <person name="Juul-Madsen H.R."/>
        </authorList>
    </citation>
    <scope>NUCLEOTIDE SEQUENCE [LARGE SCALE GENOMIC DNA]</scope>
    <source>
        <strain evidence="9 10">GCSL-Mp3</strain>
    </source>
</reference>
<dbReference type="EMBL" id="LZEX01000044">
    <property type="protein sequence ID" value="OBU02896.1"/>
    <property type="molecule type" value="Genomic_DNA"/>
</dbReference>
<keyword evidence="4 6" id="KW-0808">Transferase</keyword>
<dbReference type="Pfam" id="PF08468">
    <property type="entry name" value="MTS_N"/>
    <property type="match status" value="1"/>
</dbReference>
<evidence type="ECO:0000256" key="4">
    <source>
        <dbReference type="ARBA" id="ARBA00022679"/>
    </source>
</evidence>
<accession>A0A1B8H1E9</accession>
<dbReference type="EC" id="2.1.1.172" evidence="6"/>
<dbReference type="InterPro" id="IPR007848">
    <property type="entry name" value="Small_mtfrase_dom"/>
</dbReference>
<organism evidence="9 10">
    <name type="scientific">Morganella psychrotolerans</name>
    <dbReference type="NCBI Taxonomy" id="368603"/>
    <lineage>
        <taxon>Bacteria</taxon>
        <taxon>Pseudomonadati</taxon>
        <taxon>Pseudomonadota</taxon>
        <taxon>Gammaproteobacteria</taxon>
        <taxon>Enterobacterales</taxon>
        <taxon>Morganellaceae</taxon>
        <taxon>Morganella</taxon>
    </lineage>
</organism>
<dbReference type="InterPro" id="IPR046977">
    <property type="entry name" value="RsmC/RlmG"/>
</dbReference>
<proteinExistence type="inferred from homology"/>
<dbReference type="InterPro" id="IPR013675">
    <property type="entry name" value="Mtase_sm_N"/>
</dbReference>
<dbReference type="NCBIfam" id="NF007023">
    <property type="entry name" value="PRK09489.1"/>
    <property type="match status" value="1"/>
</dbReference>
<dbReference type="CDD" id="cd02440">
    <property type="entry name" value="AdoMet_MTases"/>
    <property type="match status" value="1"/>
</dbReference>
<dbReference type="GO" id="GO:0052914">
    <property type="term" value="F:16S rRNA (guanine(1207)-N(2))-methyltransferase activity"/>
    <property type="evidence" value="ECO:0007669"/>
    <property type="project" value="UniProtKB-EC"/>
</dbReference>
<dbReference type="AlphaFoldDB" id="A0A1B8H1E9"/>
<dbReference type="Pfam" id="PF05175">
    <property type="entry name" value="MTS"/>
    <property type="match status" value="1"/>
</dbReference>
<keyword evidence="3 6" id="KW-0489">Methyltransferase</keyword>
<dbReference type="Gene3D" id="3.40.50.150">
    <property type="entry name" value="Vaccinia Virus protein VP39"/>
    <property type="match status" value="2"/>
</dbReference>
<dbReference type="STRING" id="368603.AYY16_15425"/>
<dbReference type="RefSeq" id="WP_067426117.1">
    <property type="nucleotide sequence ID" value="NZ_LZEX01000044.1"/>
</dbReference>
<dbReference type="PANTHER" id="PTHR47816">
    <property type="entry name" value="RIBOSOMAL RNA SMALL SUBUNIT METHYLTRANSFERASE C"/>
    <property type="match status" value="1"/>
</dbReference>
<dbReference type="GO" id="GO:0003676">
    <property type="term" value="F:nucleic acid binding"/>
    <property type="evidence" value="ECO:0007669"/>
    <property type="project" value="InterPro"/>
</dbReference>
<evidence type="ECO:0000259" key="7">
    <source>
        <dbReference type="Pfam" id="PF05175"/>
    </source>
</evidence>
<evidence type="ECO:0000256" key="5">
    <source>
        <dbReference type="ARBA" id="ARBA00022691"/>
    </source>
</evidence>
<evidence type="ECO:0000256" key="3">
    <source>
        <dbReference type="ARBA" id="ARBA00022603"/>
    </source>
</evidence>
<evidence type="ECO:0000256" key="2">
    <source>
        <dbReference type="ARBA" id="ARBA00022552"/>
    </source>
</evidence>
<comment type="function">
    <text evidence="6">Specifically methylates the guanine in position 1207 of 16S rRNA in the 30S particle.</text>
</comment>
<comment type="catalytic activity">
    <reaction evidence="6">
        <text>guanosine(1207) in 16S rRNA + S-adenosyl-L-methionine = N(2)-methylguanosine(1207) in 16S rRNA + S-adenosyl-L-homocysteine + H(+)</text>
        <dbReference type="Rhea" id="RHEA:42736"/>
        <dbReference type="Rhea" id="RHEA-COMP:10213"/>
        <dbReference type="Rhea" id="RHEA-COMP:10214"/>
        <dbReference type="ChEBI" id="CHEBI:15378"/>
        <dbReference type="ChEBI" id="CHEBI:57856"/>
        <dbReference type="ChEBI" id="CHEBI:59789"/>
        <dbReference type="ChEBI" id="CHEBI:74269"/>
        <dbReference type="ChEBI" id="CHEBI:74481"/>
        <dbReference type="EC" id="2.1.1.172"/>
    </reaction>
</comment>
<name>A0A1B8H1E9_9GAMM</name>
<keyword evidence="2 6" id="KW-0698">rRNA processing</keyword>
<gene>
    <name evidence="6" type="primary">rsmC</name>
    <name evidence="9" type="ORF">AYY17_11370</name>
</gene>
<keyword evidence="1 6" id="KW-0963">Cytoplasm</keyword>
<evidence type="ECO:0000313" key="10">
    <source>
        <dbReference type="Proteomes" id="UP000092247"/>
    </source>
</evidence>
<comment type="similarity">
    <text evidence="6">Belongs to the methyltransferase superfamily. RsmC family.</text>
</comment>
<dbReference type="Proteomes" id="UP000092247">
    <property type="component" value="Unassembled WGS sequence"/>
</dbReference>
<sequence>MSMLTPASEVILRHAEEFTESHVLLAGDIQDLIAAQLTAKSVYASTTQYHQWQAMHPQLGDNSAFELTVNAEAAARCDTLIYFWPKSKQEALFQLTQIFSCLPVGSHVFIVGENRSGVRSAEKMTEAFVSLHKVDSARRCGLYYGELTAAAQFTLTDWLKEYQVGDANIATLPGVFSQDNFDNGSALLTNALTRPLSGKLLDIACGSGVIATVLAKRNPDLVLTLSDVSAAALAASRETLTRNQLEGDIIASNVYSDLSGKYDWIVSNPPFHDGLNTSYNAAQQLITGAKARLNRGGKICIVANAFLPYPALLDSTFGQHQVLAQTGKFKVYLATNA</sequence>
<dbReference type="HAMAP" id="MF_01862">
    <property type="entry name" value="16SrRNA_methyltr_C"/>
    <property type="match status" value="1"/>
</dbReference>
<evidence type="ECO:0000256" key="1">
    <source>
        <dbReference type="ARBA" id="ARBA00022490"/>
    </source>
</evidence>
<comment type="subunit">
    <text evidence="6">Monomer.</text>
</comment>
<evidence type="ECO:0000259" key="8">
    <source>
        <dbReference type="Pfam" id="PF08468"/>
    </source>
</evidence>